<evidence type="ECO:0000256" key="1">
    <source>
        <dbReference type="SAM" id="MobiDB-lite"/>
    </source>
</evidence>
<organism evidence="2 3">
    <name type="scientific">Didymosphaeria variabile</name>
    <dbReference type="NCBI Taxonomy" id="1932322"/>
    <lineage>
        <taxon>Eukaryota</taxon>
        <taxon>Fungi</taxon>
        <taxon>Dikarya</taxon>
        <taxon>Ascomycota</taxon>
        <taxon>Pezizomycotina</taxon>
        <taxon>Dothideomycetes</taxon>
        <taxon>Pleosporomycetidae</taxon>
        <taxon>Pleosporales</taxon>
        <taxon>Massarineae</taxon>
        <taxon>Didymosphaeriaceae</taxon>
        <taxon>Didymosphaeria</taxon>
    </lineage>
</organism>
<sequence>MEAAIGEPLGKRAGTLGTLPKETKALKDVWQKENQELQQGKKSAEEGRNGLRAKADSMEQAKELYVEQIKTLQGEKSRAEQKHDEIRNEVMTLRLAQEQQTKELKDLRKQEQEA</sequence>
<keyword evidence="3" id="KW-1185">Reference proteome</keyword>
<proteinExistence type="predicted"/>
<feature type="region of interest" description="Disordered" evidence="1">
    <location>
        <begin position="33"/>
        <end position="56"/>
    </location>
</feature>
<dbReference type="RefSeq" id="XP_056066115.1">
    <property type="nucleotide sequence ID" value="XM_056220812.1"/>
</dbReference>
<protein>
    <submittedName>
        <fullName evidence="2">Uncharacterized protein</fullName>
    </submittedName>
</protein>
<feature type="region of interest" description="Disordered" evidence="1">
    <location>
        <begin position="1"/>
        <end position="20"/>
    </location>
</feature>
<dbReference type="AlphaFoldDB" id="A0A9W8XB98"/>
<dbReference type="Proteomes" id="UP001140513">
    <property type="component" value="Unassembled WGS sequence"/>
</dbReference>
<evidence type="ECO:0000313" key="3">
    <source>
        <dbReference type="Proteomes" id="UP001140513"/>
    </source>
</evidence>
<name>A0A9W8XB98_9PLEO</name>
<dbReference type="EMBL" id="JAPEUX010000009">
    <property type="protein sequence ID" value="KAJ4345951.1"/>
    <property type="molecule type" value="Genomic_DNA"/>
</dbReference>
<reference evidence="2" key="1">
    <citation type="submission" date="2022-10" db="EMBL/GenBank/DDBJ databases">
        <title>Tapping the CABI collections for fungal endophytes: first genome assemblies for Collariella, Neodidymelliopsis, Ascochyta clinopodiicola, Didymella pomorum, Didymosphaeria variabile, Neocosmospora piperis and Neocucurbitaria cava.</title>
        <authorList>
            <person name="Hill R."/>
        </authorList>
    </citation>
    <scope>NUCLEOTIDE SEQUENCE</scope>
    <source>
        <strain evidence="2">IMI 356815</strain>
    </source>
</reference>
<evidence type="ECO:0000313" key="2">
    <source>
        <dbReference type="EMBL" id="KAJ4345951.1"/>
    </source>
</evidence>
<gene>
    <name evidence="2" type="ORF">N0V89_012087</name>
</gene>
<feature type="compositionally biased region" description="Basic and acidic residues" evidence="1">
    <location>
        <begin position="42"/>
        <end position="56"/>
    </location>
</feature>
<accession>A0A9W8XB98</accession>
<dbReference type="GeneID" id="80915617"/>
<comment type="caution">
    <text evidence="2">The sequence shown here is derived from an EMBL/GenBank/DDBJ whole genome shotgun (WGS) entry which is preliminary data.</text>
</comment>